<dbReference type="Proteomes" id="UP000318199">
    <property type="component" value="Unassembled WGS sequence"/>
</dbReference>
<keyword evidence="4" id="KW-1185">Reference proteome</keyword>
<dbReference type="PANTHER" id="PTHR43329">
    <property type="entry name" value="EPOXIDE HYDROLASE"/>
    <property type="match status" value="1"/>
</dbReference>
<accession>A0A562ZH64</accession>
<comment type="caution">
    <text evidence="3">The sequence shown here is derived from an EMBL/GenBank/DDBJ whole genome shotgun (WGS) entry which is preliminary data.</text>
</comment>
<dbReference type="SUPFAM" id="SSF53474">
    <property type="entry name" value="alpha/beta-Hydrolases"/>
    <property type="match status" value="1"/>
</dbReference>
<dbReference type="InterPro" id="IPR000073">
    <property type="entry name" value="AB_hydrolase_1"/>
</dbReference>
<dbReference type="AlphaFoldDB" id="A0A562ZH64"/>
<feature type="domain" description="AB hydrolase-1" evidence="2">
    <location>
        <begin position="37"/>
        <end position="155"/>
    </location>
</feature>
<gene>
    <name evidence="3" type="ORF">FN976_25390</name>
</gene>
<name>A0A562ZH64_9BURK</name>
<dbReference type="InterPro" id="IPR029058">
    <property type="entry name" value="AB_hydrolase_fold"/>
</dbReference>
<keyword evidence="1 3" id="KW-0378">Hydrolase</keyword>
<sequence>MSDLPALPPTVRSRRIAAVNGLTMHVLEAGFDAGPRPVVLLLHGFPELAYSWRKVLPALADAGFHAIAPDQRGYGRTTGWDGAYDGDLGSYHFFNLVRDQLALLSALGIQQVHAVVGHDFGSPVAAWCAVTRPDVFKSVALMSAPFGGVPSWPTESTAMPALSALHDQLAALTPPRLHYQRFYATREADADMRSGPQGLHAFLRAYYHVKSADWPGNRIDPLAAMTAAELAKLPEYYVMQADRGMAATVAPHMPSPQQVAACAWLPEAELAVYAGEFGRTGFQGGLQWYRSAGHPAHQAQLLLYAGRRIDVPACFIAGASDWGVYQRPGDFEAMQATACADLRGCHLVPGAGHWVQQEQPEALNRLLIEFLGSV</sequence>
<dbReference type="OrthoDB" id="2987348at2"/>
<evidence type="ECO:0000313" key="4">
    <source>
        <dbReference type="Proteomes" id="UP000318199"/>
    </source>
</evidence>
<protein>
    <submittedName>
        <fullName evidence="3">Alpha/beta hydrolase</fullName>
    </submittedName>
</protein>
<reference evidence="3 4" key="1">
    <citation type="submission" date="2019-07" db="EMBL/GenBank/DDBJ databases">
        <title>Caenimonas sedimenti sp. nov., isolated from activated sludge.</title>
        <authorList>
            <person name="Xu J."/>
        </authorList>
    </citation>
    <scope>NUCLEOTIDE SEQUENCE [LARGE SCALE GENOMIC DNA]</scope>
    <source>
        <strain evidence="3 4">HX-9-20</strain>
    </source>
</reference>
<organism evidence="3 4">
    <name type="scientific">Caenimonas sedimenti</name>
    <dbReference type="NCBI Taxonomy" id="2596921"/>
    <lineage>
        <taxon>Bacteria</taxon>
        <taxon>Pseudomonadati</taxon>
        <taxon>Pseudomonadota</taxon>
        <taxon>Betaproteobacteria</taxon>
        <taxon>Burkholderiales</taxon>
        <taxon>Comamonadaceae</taxon>
        <taxon>Caenimonas</taxon>
    </lineage>
</organism>
<dbReference type="InterPro" id="IPR000639">
    <property type="entry name" value="Epox_hydrolase-like"/>
</dbReference>
<dbReference type="EMBL" id="VOBQ01000023">
    <property type="protein sequence ID" value="TWO67727.1"/>
    <property type="molecule type" value="Genomic_DNA"/>
</dbReference>
<dbReference type="PRINTS" id="PR00412">
    <property type="entry name" value="EPOXHYDRLASE"/>
</dbReference>
<dbReference type="RefSeq" id="WP_145896213.1">
    <property type="nucleotide sequence ID" value="NZ_VOBQ01000023.1"/>
</dbReference>
<dbReference type="Gene3D" id="3.40.50.1820">
    <property type="entry name" value="alpha/beta hydrolase"/>
    <property type="match status" value="1"/>
</dbReference>
<dbReference type="GO" id="GO:0016787">
    <property type="term" value="F:hydrolase activity"/>
    <property type="evidence" value="ECO:0007669"/>
    <property type="project" value="UniProtKB-KW"/>
</dbReference>
<proteinExistence type="predicted"/>
<evidence type="ECO:0000256" key="1">
    <source>
        <dbReference type="ARBA" id="ARBA00022801"/>
    </source>
</evidence>
<dbReference type="Pfam" id="PF00561">
    <property type="entry name" value="Abhydrolase_1"/>
    <property type="match status" value="1"/>
</dbReference>
<evidence type="ECO:0000259" key="2">
    <source>
        <dbReference type="Pfam" id="PF00561"/>
    </source>
</evidence>
<evidence type="ECO:0000313" key="3">
    <source>
        <dbReference type="EMBL" id="TWO67727.1"/>
    </source>
</evidence>